<dbReference type="PRINTS" id="PR00111">
    <property type="entry name" value="ABHYDROLASE"/>
</dbReference>
<dbReference type="RefSeq" id="WP_379594321.1">
    <property type="nucleotide sequence ID" value="NZ_JBHRTN010000004.1"/>
</dbReference>
<accession>A0ABV7FY58</accession>
<dbReference type="Pfam" id="PF00561">
    <property type="entry name" value="Abhydrolase_1"/>
    <property type="match status" value="1"/>
</dbReference>
<evidence type="ECO:0000313" key="3">
    <source>
        <dbReference type="EMBL" id="MFC3124100.1"/>
    </source>
</evidence>
<dbReference type="Proteomes" id="UP001595593">
    <property type="component" value="Unassembled WGS sequence"/>
</dbReference>
<feature type="chain" id="PRO_5046437787" evidence="1">
    <location>
        <begin position="24"/>
        <end position="354"/>
    </location>
</feature>
<feature type="signal peptide" evidence="1">
    <location>
        <begin position="1"/>
        <end position="23"/>
    </location>
</feature>
<proteinExistence type="predicted"/>
<reference evidence="4" key="1">
    <citation type="journal article" date="2019" name="Int. J. Syst. Evol. Microbiol.">
        <title>The Global Catalogue of Microorganisms (GCM) 10K type strain sequencing project: providing services to taxonomists for standard genome sequencing and annotation.</title>
        <authorList>
            <consortium name="The Broad Institute Genomics Platform"/>
            <consortium name="The Broad Institute Genome Sequencing Center for Infectious Disease"/>
            <person name="Wu L."/>
            <person name="Ma J."/>
        </authorList>
    </citation>
    <scope>NUCLEOTIDE SEQUENCE [LARGE SCALE GENOMIC DNA]</scope>
    <source>
        <strain evidence="4">KCTC 52094</strain>
    </source>
</reference>
<name>A0ABV7FY58_9PROT</name>
<dbReference type="GO" id="GO:0016787">
    <property type="term" value="F:hydrolase activity"/>
    <property type="evidence" value="ECO:0007669"/>
    <property type="project" value="UniProtKB-KW"/>
</dbReference>
<evidence type="ECO:0000259" key="2">
    <source>
        <dbReference type="Pfam" id="PF00561"/>
    </source>
</evidence>
<keyword evidence="1" id="KW-0732">Signal</keyword>
<comment type="caution">
    <text evidence="3">The sequence shown here is derived from an EMBL/GenBank/DDBJ whole genome shotgun (WGS) entry which is preliminary data.</text>
</comment>
<evidence type="ECO:0000256" key="1">
    <source>
        <dbReference type="SAM" id="SignalP"/>
    </source>
</evidence>
<sequence length="354" mass="39007">MRLAPLHSILAAALLLAPAMASAQGSKNGPGGAAATNQASGVEQVYGPQLEGFEYPFPTADFTLTSQRQSLTMGYMDIRPEQPNGRSIVLLHGKNFCGASWEQTIGALRDAGWRVVVPDQIGFCRSSKPDGYQFSLHQLAANTHALLTELGIRRAVVMGHSMGGMLAARYALMYPEETEGLVMVNPIGLEDWEAAGVPHQTVDQWFTAEQRTSPDSIRAYQRATYYAGTWEPRYERWVQMQAGMYAGPGRDRVLWNQAQASDMIFTQPVLYQFPTIRVPTLLLSGDKDNTAIGKAAAPRDLQPKLGDYPALAPRAAEAIPNSKLVRFEDLGHSPQIQDPERFHRTLLQELKALR</sequence>
<protein>
    <submittedName>
        <fullName evidence="3">Alpha/beta fold hydrolase</fullName>
    </submittedName>
</protein>
<dbReference type="Gene3D" id="3.40.50.1820">
    <property type="entry name" value="alpha/beta hydrolase"/>
    <property type="match status" value="1"/>
</dbReference>
<evidence type="ECO:0000313" key="4">
    <source>
        <dbReference type="Proteomes" id="UP001595593"/>
    </source>
</evidence>
<keyword evidence="3" id="KW-0378">Hydrolase</keyword>
<dbReference type="InterPro" id="IPR000639">
    <property type="entry name" value="Epox_hydrolase-like"/>
</dbReference>
<feature type="domain" description="AB hydrolase-1" evidence="2">
    <location>
        <begin position="88"/>
        <end position="339"/>
    </location>
</feature>
<dbReference type="PANTHER" id="PTHR43798:SF33">
    <property type="entry name" value="HYDROLASE, PUTATIVE (AFU_ORTHOLOGUE AFUA_2G14860)-RELATED"/>
    <property type="match status" value="1"/>
</dbReference>
<dbReference type="InterPro" id="IPR000073">
    <property type="entry name" value="AB_hydrolase_1"/>
</dbReference>
<organism evidence="3 4">
    <name type="scientific">Teichococcus globiformis</name>
    <dbReference type="NCBI Taxonomy" id="2307229"/>
    <lineage>
        <taxon>Bacteria</taxon>
        <taxon>Pseudomonadati</taxon>
        <taxon>Pseudomonadota</taxon>
        <taxon>Alphaproteobacteria</taxon>
        <taxon>Acetobacterales</taxon>
        <taxon>Roseomonadaceae</taxon>
        <taxon>Roseomonas</taxon>
    </lineage>
</organism>
<keyword evidence="4" id="KW-1185">Reference proteome</keyword>
<dbReference type="SUPFAM" id="SSF53474">
    <property type="entry name" value="alpha/beta-Hydrolases"/>
    <property type="match status" value="1"/>
</dbReference>
<dbReference type="PRINTS" id="PR00412">
    <property type="entry name" value="EPOXHYDRLASE"/>
</dbReference>
<dbReference type="InterPro" id="IPR029058">
    <property type="entry name" value="AB_hydrolase_fold"/>
</dbReference>
<dbReference type="EMBL" id="JBHRTN010000004">
    <property type="protein sequence ID" value="MFC3124100.1"/>
    <property type="molecule type" value="Genomic_DNA"/>
</dbReference>
<gene>
    <name evidence="3" type="ORF">ACFOD4_03430</name>
</gene>
<dbReference type="PANTHER" id="PTHR43798">
    <property type="entry name" value="MONOACYLGLYCEROL LIPASE"/>
    <property type="match status" value="1"/>
</dbReference>
<dbReference type="InterPro" id="IPR050266">
    <property type="entry name" value="AB_hydrolase_sf"/>
</dbReference>